<dbReference type="EMBL" id="JAMQBK010000086">
    <property type="protein sequence ID" value="MCM2374479.1"/>
    <property type="molecule type" value="Genomic_DNA"/>
</dbReference>
<name>A0ABT0UBT5_9BACT</name>
<organism evidence="1 2">
    <name type="scientific">Aporhodopirellula aestuarii</name>
    <dbReference type="NCBI Taxonomy" id="2950107"/>
    <lineage>
        <taxon>Bacteria</taxon>
        <taxon>Pseudomonadati</taxon>
        <taxon>Planctomycetota</taxon>
        <taxon>Planctomycetia</taxon>
        <taxon>Pirellulales</taxon>
        <taxon>Pirellulaceae</taxon>
        <taxon>Aporhodopirellula</taxon>
    </lineage>
</organism>
<proteinExistence type="predicted"/>
<keyword evidence="2" id="KW-1185">Reference proteome</keyword>
<dbReference type="RefSeq" id="WP_250932368.1">
    <property type="nucleotide sequence ID" value="NZ_JAMQBK010000086.1"/>
</dbReference>
<sequence length="79" mass="8642">MRHRRSLLSWRFVAGSADAVSPEQTQPSFLANTCVRPIIFSGQLLPPAAREMLSTAIADDYAPAGYAAYPFLPQCRVST</sequence>
<reference evidence="1 2" key="1">
    <citation type="journal article" date="2022" name="Syst. Appl. Microbiol.">
        <title>Rhodopirellula aestuarii sp. nov., a novel member of the genus Rhodopirellula isolated from brackish sediments collected in the Tagus River estuary, Portugal.</title>
        <authorList>
            <person name="Vitorino I.R."/>
            <person name="Klimek D."/>
            <person name="Calusinska M."/>
            <person name="Lobo-da-Cunha A."/>
            <person name="Vasconcelos V."/>
            <person name="Lage O.M."/>
        </authorList>
    </citation>
    <scope>NUCLEOTIDE SEQUENCE [LARGE SCALE GENOMIC DNA]</scope>
    <source>
        <strain evidence="1 2">ICT_H3.1</strain>
    </source>
</reference>
<dbReference type="Proteomes" id="UP001202961">
    <property type="component" value="Unassembled WGS sequence"/>
</dbReference>
<evidence type="ECO:0000313" key="1">
    <source>
        <dbReference type="EMBL" id="MCM2374479.1"/>
    </source>
</evidence>
<evidence type="ECO:0000313" key="2">
    <source>
        <dbReference type="Proteomes" id="UP001202961"/>
    </source>
</evidence>
<comment type="caution">
    <text evidence="1">The sequence shown here is derived from an EMBL/GenBank/DDBJ whole genome shotgun (WGS) entry which is preliminary data.</text>
</comment>
<protein>
    <submittedName>
        <fullName evidence="1">Uncharacterized protein</fullName>
    </submittedName>
</protein>
<accession>A0ABT0UBT5</accession>
<gene>
    <name evidence="1" type="ORF">NB063_27990</name>
</gene>